<accession>A0A6A4IM98</accession>
<feature type="region of interest" description="Disordered" evidence="1">
    <location>
        <begin position="74"/>
        <end position="109"/>
    </location>
</feature>
<gene>
    <name evidence="2" type="ORF">BT96DRAFT_462180</name>
</gene>
<proteinExistence type="predicted"/>
<dbReference type="AlphaFoldDB" id="A0A6A4IM98"/>
<sequence length="123" mass="13843">MVFPRLTHFELLDPCGTSQVYHISSLCLMLERGCTRFDSLDYPKHRIHFRLAGSLPPVLPSVATLESLDLRDEQAAQIDSTELGQQYEDSSEDDSDDEDSGGNIEVPEEQIMLPQLEVLSTYV</sequence>
<protein>
    <submittedName>
        <fullName evidence="2">Uncharacterized protein</fullName>
    </submittedName>
</protein>
<feature type="compositionally biased region" description="Acidic residues" evidence="1">
    <location>
        <begin position="89"/>
        <end position="100"/>
    </location>
</feature>
<keyword evidence="3" id="KW-1185">Reference proteome</keyword>
<name>A0A6A4IM98_9AGAR</name>
<reference evidence="2" key="1">
    <citation type="journal article" date="2019" name="Environ. Microbiol.">
        <title>Fungal ecological strategies reflected in gene transcription - a case study of two litter decomposers.</title>
        <authorList>
            <person name="Barbi F."/>
            <person name="Kohler A."/>
            <person name="Barry K."/>
            <person name="Baskaran P."/>
            <person name="Daum C."/>
            <person name="Fauchery L."/>
            <person name="Ihrmark K."/>
            <person name="Kuo A."/>
            <person name="LaButti K."/>
            <person name="Lipzen A."/>
            <person name="Morin E."/>
            <person name="Grigoriev I.V."/>
            <person name="Henrissat B."/>
            <person name="Lindahl B."/>
            <person name="Martin F."/>
        </authorList>
    </citation>
    <scope>NUCLEOTIDE SEQUENCE</scope>
    <source>
        <strain evidence="2">JB14</strain>
    </source>
</reference>
<dbReference type="EMBL" id="ML769386">
    <property type="protein sequence ID" value="KAE9409957.1"/>
    <property type="molecule type" value="Genomic_DNA"/>
</dbReference>
<evidence type="ECO:0000313" key="2">
    <source>
        <dbReference type="EMBL" id="KAE9409957.1"/>
    </source>
</evidence>
<organism evidence="2 3">
    <name type="scientific">Gymnopus androsaceus JB14</name>
    <dbReference type="NCBI Taxonomy" id="1447944"/>
    <lineage>
        <taxon>Eukaryota</taxon>
        <taxon>Fungi</taxon>
        <taxon>Dikarya</taxon>
        <taxon>Basidiomycota</taxon>
        <taxon>Agaricomycotina</taxon>
        <taxon>Agaricomycetes</taxon>
        <taxon>Agaricomycetidae</taxon>
        <taxon>Agaricales</taxon>
        <taxon>Marasmiineae</taxon>
        <taxon>Omphalotaceae</taxon>
        <taxon>Gymnopus</taxon>
    </lineage>
</organism>
<evidence type="ECO:0000256" key="1">
    <source>
        <dbReference type="SAM" id="MobiDB-lite"/>
    </source>
</evidence>
<evidence type="ECO:0000313" key="3">
    <source>
        <dbReference type="Proteomes" id="UP000799118"/>
    </source>
</evidence>
<dbReference type="Proteomes" id="UP000799118">
    <property type="component" value="Unassembled WGS sequence"/>
</dbReference>